<organism evidence="2 3">
    <name type="scientific">Cloacimonas acidaminovorans (strain Evry)</name>
    <dbReference type="NCBI Taxonomy" id="459349"/>
    <lineage>
        <taxon>Bacteria</taxon>
        <taxon>Pseudomonadati</taxon>
        <taxon>Candidatus Cloacimonadota</taxon>
        <taxon>Candidatus Cloacimonadia</taxon>
        <taxon>Candidatus Cloacimonadales</taxon>
        <taxon>Candidatus Cloacimonadaceae</taxon>
        <taxon>Candidatus Cloacimonas</taxon>
    </lineage>
</organism>
<accession>B0VH65</accession>
<feature type="transmembrane region" description="Helical" evidence="1">
    <location>
        <begin position="46"/>
        <end position="64"/>
    </location>
</feature>
<dbReference type="KEGG" id="caci:CLOAM0798"/>
<sequence>MLFSGSFIDFTDNSGGRGISQAELYFALSFFIGALAFGYSCLPKNVLLGLQIFIPLLYGLLMLLRFKVELSLFLLFLLNLVCGFVLWLILRYTYFSKTLITIRTLIFSVASALVLGVYFKLLMSLLKQAKGANTFMDYFLNALVLFIFIGVGISLAILIITRKDIKEESKNLREDEEDDDF</sequence>
<evidence type="ECO:0000313" key="3">
    <source>
        <dbReference type="Proteomes" id="UP000002019"/>
    </source>
</evidence>
<keyword evidence="1" id="KW-1133">Transmembrane helix</keyword>
<dbReference type="HOGENOM" id="CLU_1486578_0_0_0"/>
<keyword evidence="1" id="KW-0812">Transmembrane</keyword>
<dbReference type="STRING" id="459349.CLOAM0798"/>
<protein>
    <submittedName>
        <fullName evidence="2">Uncharacterized protein</fullName>
    </submittedName>
</protein>
<name>B0VH65_CLOAI</name>
<proteinExistence type="predicted"/>
<gene>
    <name evidence="2" type="ordered locus">CLOAM0798</name>
</gene>
<keyword evidence="3" id="KW-1185">Reference proteome</keyword>
<reference evidence="2 3" key="1">
    <citation type="journal article" date="2008" name="J. Bacteriol.">
        <title>'Candidatus Cloacamonas acidaminovorans': genome sequence reconstruction provides a first glimpse of a new bacterial division.</title>
        <authorList>
            <person name="Pelletier E."/>
            <person name="Kreimeyer A."/>
            <person name="Bocs S."/>
            <person name="Rouy Z."/>
            <person name="Gyapay G."/>
            <person name="Chouari R."/>
            <person name="Riviere D."/>
            <person name="Ganesan A."/>
            <person name="Daegelen P."/>
            <person name="Sghir A."/>
            <person name="Cohen G.N."/>
            <person name="Medigue C."/>
            <person name="Weissenbach J."/>
            <person name="Le Paslier D."/>
        </authorList>
    </citation>
    <scope>NUCLEOTIDE SEQUENCE [LARGE SCALE GENOMIC DNA]</scope>
    <source>
        <strain evidence="3">Evry</strain>
    </source>
</reference>
<feature type="transmembrane region" description="Helical" evidence="1">
    <location>
        <begin position="102"/>
        <end position="126"/>
    </location>
</feature>
<feature type="transmembrane region" description="Helical" evidence="1">
    <location>
        <begin position="138"/>
        <end position="160"/>
    </location>
</feature>
<feature type="transmembrane region" description="Helical" evidence="1">
    <location>
        <begin position="22"/>
        <end position="39"/>
    </location>
</feature>
<feature type="transmembrane region" description="Helical" evidence="1">
    <location>
        <begin position="70"/>
        <end position="90"/>
    </location>
</feature>
<dbReference type="AlphaFoldDB" id="B0VH65"/>
<evidence type="ECO:0000313" key="2">
    <source>
        <dbReference type="EMBL" id="CAO80680.1"/>
    </source>
</evidence>
<dbReference type="Proteomes" id="UP000002019">
    <property type="component" value="Chromosome"/>
</dbReference>
<dbReference type="EMBL" id="CU466930">
    <property type="protein sequence ID" value="CAO80680.1"/>
    <property type="molecule type" value="Genomic_DNA"/>
</dbReference>
<keyword evidence="1" id="KW-0472">Membrane</keyword>
<evidence type="ECO:0000256" key="1">
    <source>
        <dbReference type="SAM" id="Phobius"/>
    </source>
</evidence>